<dbReference type="GeneID" id="25911532"/>
<keyword evidence="3" id="KW-1185">Reference proteome</keyword>
<accession>A0A0L0FI58</accession>
<dbReference type="Proteomes" id="UP000054560">
    <property type="component" value="Unassembled WGS sequence"/>
</dbReference>
<sequence>MDAVGKANYTKLVKQYREKILQPKPRTYGGMGFAKPSIWIDCLDNGFMTYFQEVYEEHIVGFASGAASFKNKQKDENMLWRQRLKARQQGDTRDANDIESVIEGHSLTVDLEARMEAFKQKKSDHKRQQDSQDMFRTDIAKDNQSKSAKRIGTTKAEQSAAARNVSVASGNPFNKRQVQNVTKGNLDVDAQRKAIEQYRLLKQRQRQQKR</sequence>
<dbReference type="OrthoDB" id="498841at2759"/>
<dbReference type="RefSeq" id="XP_014150374.1">
    <property type="nucleotide sequence ID" value="XM_014294899.1"/>
</dbReference>
<organism evidence="2 3">
    <name type="scientific">Sphaeroforma arctica JP610</name>
    <dbReference type="NCBI Taxonomy" id="667725"/>
    <lineage>
        <taxon>Eukaryota</taxon>
        <taxon>Ichthyosporea</taxon>
        <taxon>Ichthyophonida</taxon>
        <taxon>Sphaeroforma</taxon>
    </lineage>
</organism>
<evidence type="ECO:0000313" key="2">
    <source>
        <dbReference type="EMBL" id="KNC76472.1"/>
    </source>
</evidence>
<dbReference type="eggNOG" id="ENOG502SF6S">
    <property type="taxonomic scope" value="Eukaryota"/>
</dbReference>
<dbReference type="AlphaFoldDB" id="A0A0L0FI58"/>
<reference evidence="2 3" key="1">
    <citation type="submission" date="2011-02" db="EMBL/GenBank/DDBJ databases">
        <title>The Genome Sequence of Sphaeroforma arctica JP610.</title>
        <authorList>
            <consortium name="The Broad Institute Genome Sequencing Platform"/>
            <person name="Russ C."/>
            <person name="Cuomo C."/>
            <person name="Young S.K."/>
            <person name="Zeng Q."/>
            <person name="Gargeya S."/>
            <person name="Alvarado L."/>
            <person name="Berlin A."/>
            <person name="Chapman S.B."/>
            <person name="Chen Z."/>
            <person name="Freedman E."/>
            <person name="Gellesch M."/>
            <person name="Goldberg J."/>
            <person name="Griggs A."/>
            <person name="Gujja S."/>
            <person name="Heilman E."/>
            <person name="Heiman D."/>
            <person name="Howarth C."/>
            <person name="Mehta T."/>
            <person name="Neiman D."/>
            <person name="Pearson M."/>
            <person name="Roberts A."/>
            <person name="Saif S."/>
            <person name="Shea T."/>
            <person name="Shenoy N."/>
            <person name="Sisk P."/>
            <person name="Stolte C."/>
            <person name="Sykes S."/>
            <person name="White J."/>
            <person name="Yandava C."/>
            <person name="Burger G."/>
            <person name="Gray M.W."/>
            <person name="Holland P.W.H."/>
            <person name="King N."/>
            <person name="Lang F.B.F."/>
            <person name="Roger A.J."/>
            <person name="Ruiz-Trillo I."/>
            <person name="Haas B."/>
            <person name="Nusbaum C."/>
            <person name="Birren B."/>
        </authorList>
    </citation>
    <scope>NUCLEOTIDE SEQUENCE [LARGE SCALE GENOMIC DNA]</scope>
    <source>
        <strain evidence="2 3">JP610</strain>
    </source>
</reference>
<dbReference type="EMBL" id="KQ243090">
    <property type="protein sequence ID" value="KNC76472.1"/>
    <property type="molecule type" value="Genomic_DNA"/>
</dbReference>
<protein>
    <submittedName>
        <fullName evidence="2">Uncharacterized protein</fullName>
    </submittedName>
</protein>
<name>A0A0L0FI58_9EUKA</name>
<feature type="compositionally biased region" description="Polar residues" evidence="1">
    <location>
        <begin position="166"/>
        <end position="183"/>
    </location>
</feature>
<evidence type="ECO:0000313" key="3">
    <source>
        <dbReference type="Proteomes" id="UP000054560"/>
    </source>
</evidence>
<gene>
    <name evidence="2" type="ORF">SARC_11028</name>
</gene>
<evidence type="ECO:0000256" key="1">
    <source>
        <dbReference type="SAM" id="MobiDB-lite"/>
    </source>
</evidence>
<feature type="region of interest" description="Disordered" evidence="1">
    <location>
        <begin position="140"/>
        <end position="185"/>
    </location>
</feature>
<proteinExistence type="predicted"/>